<dbReference type="EMBL" id="BMAO01008523">
    <property type="protein sequence ID" value="GFR24214.1"/>
    <property type="molecule type" value="Genomic_DNA"/>
</dbReference>
<protein>
    <submittedName>
        <fullName evidence="2">Uncharacterized protein</fullName>
    </submittedName>
</protein>
<dbReference type="EMBL" id="BMAO01016439">
    <property type="protein sequence ID" value="GFR08666.1"/>
    <property type="molecule type" value="Genomic_DNA"/>
</dbReference>
<organism evidence="2 4">
    <name type="scientific">Trichonephila clavata</name>
    <name type="common">Joro spider</name>
    <name type="synonym">Nephila clavata</name>
    <dbReference type="NCBI Taxonomy" id="2740835"/>
    <lineage>
        <taxon>Eukaryota</taxon>
        <taxon>Metazoa</taxon>
        <taxon>Ecdysozoa</taxon>
        <taxon>Arthropoda</taxon>
        <taxon>Chelicerata</taxon>
        <taxon>Arachnida</taxon>
        <taxon>Araneae</taxon>
        <taxon>Araneomorphae</taxon>
        <taxon>Entelegynae</taxon>
        <taxon>Araneoidea</taxon>
        <taxon>Nephilidae</taxon>
        <taxon>Trichonephila</taxon>
    </lineage>
</organism>
<reference evidence="2" key="1">
    <citation type="submission" date="2020-07" db="EMBL/GenBank/DDBJ databases">
        <title>Multicomponent nature underlies the extraordinary mechanical properties of spider dragline silk.</title>
        <authorList>
            <person name="Kono N."/>
            <person name="Nakamura H."/>
            <person name="Mori M."/>
            <person name="Yoshida Y."/>
            <person name="Ohtoshi R."/>
            <person name="Malay A.D."/>
            <person name="Moran D.A.P."/>
            <person name="Tomita M."/>
            <person name="Numata K."/>
            <person name="Arakawa K."/>
        </authorList>
    </citation>
    <scope>NUCLEOTIDE SEQUENCE</scope>
</reference>
<dbReference type="OrthoDB" id="10254947at2759"/>
<evidence type="ECO:0000256" key="1">
    <source>
        <dbReference type="SAM" id="MobiDB-lite"/>
    </source>
</evidence>
<keyword evidence="4" id="KW-1185">Reference proteome</keyword>
<evidence type="ECO:0000313" key="4">
    <source>
        <dbReference type="Proteomes" id="UP000887116"/>
    </source>
</evidence>
<dbReference type="Proteomes" id="UP000887116">
    <property type="component" value="Unassembled WGS sequence"/>
</dbReference>
<proteinExistence type="predicted"/>
<gene>
    <name evidence="2" type="primary">COM42_01780</name>
    <name evidence="2" type="ORF">TNCT_389391</name>
    <name evidence="3" type="ORF">TNCT_412571</name>
</gene>
<evidence type="ECO:0000313" key="2">
    <source>
        <dbReference type="EMBL" id="GFR08666.1"/>
    </source>
</evidence>
<evidence type="ECO:0000313" key="3">
    <source>
        <dbReference type="EMBL" id="GFR24214.1"/>
    </source>
</evidence>
<feature type="region of interest" description="Disordered" evidence="1">
    <location>
        <begin position="94"/>
        <end position="115"/>
    </location>
</feature>
<accession>A0A8X6LF97</accession>
<name>A0A8X6LF97_TRICU</name>
<comment type="caution">
    <text evidence="2">The sequence shown here is derived from an EMBL/GenBank/DDBJ whole genome shotgun (WGS) entry which is preliminary data.</text>
</comment>
<sequence>MKLPIFFQRSDGKAGDKVCDLSSSIEFTIESQNDKDDVIYKDGKLSLTAPKRLKDYNMGDKNLFDIIKECFQKLCEKFGFFKIKIGHELDKQPKVNSHLESVEPPAHSNEHGNTP</sequence>
<dbReference type="AlphaFoldDB" id="A0A8X6LF97"/>